<evidence type="ECO:0000256" key="1">
    <source>
        <dbReference type="ARBA" id="ARBA00006987"/>
    </source>
</evidence>
<sequence length="336" mass="36390">MMSDTAHQKPFIAGPGLTRRTALGLGGLALTAPALAQPRFPDRPVRLVFPWPSGGSADAQIRGMCETASRVLGQPVIIDSRPGVAGTLGPQQVAAQSRPDGYTLTIMHHTVIRWPFMTRTPRWDPVADFTHVMGLAGWLFGTVVKADSRFRTWEDVVTEARANPGKLTYGATGAGSSPHLTMVEIQEKLGIELTHVPYRGGAEAMTATMGGHVDMVSDSAAWAPFVDSGDMRALHVWSPERSPRFPSVPTLKNLGIDLTSVAPYGISGPKGMDPEIVARLHDAFKEGLFTAENAAIRERFDLQLAYYDPAGYTRYVTEQTARERALVQRLGISVDG</sequence>
<dbReference type="Pfam" id="PF03401">
    <property type="entry name" value="TctC"/>
    <property type="match status" value="1"/>
</dbReference>
<dbReference type="SUPFAM" id="SSF53850">
    <property type="entry name" value="Periplasmic binding protein-like II"/>
    <property type="match status" value="1"/>
</dbReference>
<dbReference type="PANTHER" id="PTHR42928">
    <property type="entry name" value="TRICARBOXYLATE-BINDING PROTEIN"/>
    <property type="match status" value="1"/>
</dbReference>
<gene>
    <name evidence="2" type="ORF">KHU32_22610</name>
</gene>
<proteinExistence type="inferred from homology"/>
<evidence type="ECO:0000313" key="3">
    <source>
        <dbReference type="Proteomes" id="UP000766336"/>
    </source>
</evidence>
<comment type="caution">
    <text evidence="2">The sequence shown here is derived from an EMBL/GenBank/DDBJ whole genome shotgun (WGS) entry which is preliminary data.</text>
</comment>
<dbReference type="Gene3D" id="3.40.190.10">
    <property type="entry name" value="Periplasmic binding protein-like II"/>
    <property type="match status" value="1"/>
</dbReference>
<keyword evidence="3" id="KW-1185">Reference proteome</keyword>
<dbReference type="RefSeq" id="WP_213672453.1">
    <property type="nucleotide sequence ID" value="NZ_JAHCDA010000006.1"/>
</dbReference>
<reference evidence="2 3" key="1">
    <citation type="submission" date="2021-05" db="EMBL/GenBank/DDBJ databases">
        <title>Roseococcus sp. XZZS9, whole genome shotgun sequencing project.</title>
        <authorList>
            <person name="Zhao G."/>
            <person name="Shen L."/>
        </authorList>
    </citation>
    <scope>NUCLEOTIDE SEQUENCE [LARGE SCALE GENOMIC DNA]</scope>
    <source>
        <strain evidence="2 3">XZZS9</strain>
    </source>
</reference>
<dbReference type="PANTHER" id="PTHR42928:SF5">
    <property type="entry name" value="BLR1237 PROTEIN"/>
    <property type="match status" value="1"/>
</dbReference>
<evidence type="ECO:0000313" key="2">
    <source>
        <dbReference type="EMBL" id="MBS7813750.1"/>
    </source>
</evidence>
<dbReference type="InterPro" id="IPR042100">
    <property type="entry name" value="Bug_dom1"/>
</dbReference>
<dbReference type="Proteomes" id="UP000766336">
    <property type="component" value="Unassembled WGS sequence"/>
</dbReference>
<dbReference type="InterPro" id="IPR005064">
    <property type="entry name" value="BUG"/>
</dbReference>
<dbReference type="Gene3D" id="3.40.190.150">
    <property type="entry name" value="Bordetella uptake gene, domain 1"/>
    <property type="match status" value="1"/>
</dbReference>
<comment type="similarity">
    <text evidence="1">Belongs to the UPF0065 (bug) family.</text>
</comment>
<protein>
    <submittedName>
        <fullName evidence="2">Tripartite tricarboxylate transporter substrate binding protein</fullName>
    </submittedName>
</protein>
<name>A0ABS5QJ85_9PROT</name>
<organism evidence="2 3">
    <name type="scientific">Roseococcus pinisoli</name>
    <dbReference type="NCBI Taxonomy" id="2835040"/>
    <lineage>
        <taxon>Bacteria</taxon>
        <taxon>Pseudomonadati</taxon>
        <taxon>Pseudomonadota</taxon>
        <taxon>Alphaproteobacteria</taxon>
        <taxon>Acetobacterales</taxon>
        <taxon>Roseomonadaceae</taxon>
        <taxon>Roseococcus</taxon>
    </lineage>
</organism>
<dbReference type="CDD" id="cd07012">
    <property type="entry name" value="PBP2_Bug_TTT"/>
    <property type="match status" value="1"/>
</dbReference>
<dbReference type="EMBL" id="JAHCDA010000006">
    <property type="protein sequence ID" value="MBS7813750.1"/>
    <property type="molecule type" value="Genomic_DNA"/>
</dbReference>
<dbReference type="PIRSF" id="PIRSF017082">
    <property type="entry name" value="YflP"/>
    <property type="match status" value="1"/>
</dbReference>
<accession>A0ABS5QJ85</accession>